<evidence type="ECO:0000313" key="5">
    <source>
        <dbReference type="Proteomes" id="UP001152797"/>
    </source>
</evidence>
<keyword evidence="5" id="KW-1185">Reference proteome</keyword>
<gene>
    <name evidence="2" type="ORF">C1SCF055_LOCUS42992</name>
</gene>
<dbReference type="GO" id="GO:0005737">
    <property type="term" value="C:cytoplasm"/>
    <property type="evidence" value="ECO:0007669"/>
    <property type="project" value="TreeGrafter"/>
</dbReference>
<comment type="caution">
    <text evidence="2">The sequence shown here is derived from an EMBL/GenBank/DDBJ whole genome shotgun (WGS) entry which is preliminary data.</text>
</comment>
<sequence length="158" mass="17401">MARLSEEQYRSFGTQILPELFLTSSYEAKDAAWLKKHRITHLVSVAEECPPSSALALKSLHIPLRDSPRTDVASHFAEVFDFIDAGRNSACCAVLECRICHRLSHAEGEVQSPPGLVSSEVCAQFCGDEYWLPQAVAGLGAQLVIFRPFSAAQRRSVP</sequence>
<evidence type="ECO:0000313" key="2">
    <source>
        <dbReference type="EMBL" id="CAI4018424.1"/>
    </source>
</evidence>
<dbReference type="PANTHER" id="PTHR10159">
    <property type="entry name" value="DUAL SPECIFICITY PROTEIN PHOSPHATASE"/>
    <property type="match status" value="1"/>
</dbReference>
<dbReference type="CDD" id="cd14498">
    <property type="entry name" value="DSP"/>
    <property type="match status" value="1"/>
</dbReference>
<keyword evidence="1" id="KW-0904">Protein phosphatase</keyword>
<dbReference type="SUPFAM" id="SSF52799">
    <property type="entry name" value="(Phosphotyrosine protein) phosphatases II"/>
    <property type="match status" value="1"/>
</dbReference>
<protein>
    <submittedName>
        <fullName evidence="4">Rhodanese domain-containing dual specificity protein phosphatase</fullName>
    </submittedName>
</protein>
<dbReference type="EMBL" id="CAMXCT020006694">
    <property type="protein sequence ID" value="CAL1171799.1"/>
    <property type="molecule type" value="Genomic_DNA"/>
</dbReference>
<organism evidence="2">
    <name type="scientific">Cladocopium goreaui</name>
    <dbReference type="NCBI Taxonomy" id="2562237"/>
    <lineage>
        <taxon>Eukaryota</taxon>
        <taxon>Sar</taxon>
        <taxon>Alveolata</taxon>
        <taxon>Dinophyceae</taxon>
        <taxon>Suessiales</taxon>
        <taxon>Symbiodiniaceae</taxon>
        <taxon>Cladocopium</taxon>
    </lineage>
</organism>
<dbReference type="GO" id="GO:0004721">
    <property type="term" value="F:phosphoprotein phosphatase activity"/>
    <property type="evidence" value="ECO:0007669"/>
    <property type="project" value="UniProtKB-KW"/>
</dbReference>
<dbReference type="EMBL" id="CAMXCT030006694">
    <property type="protein sequence ID" value="CAL4805736.1"/>
    <property type="molecule type" value="Genomic_DNA"/>
</dbReference>
<name>A0A9P1GNZ3_9DINO</name>
<accession>A0A9P1GNZ3</accession>
<dbReference type="Gene3D" id="3.90.190.10">
    <property type="entry name" value="Protein tyrosine phosphatase superfamily"/>
    <property type="match status" value="1"/>
</dbReference>
<keyword evidence="1" id="KW-0378">Hydrolase</keyword>
<dbReference type="EMBL" id="CAMXCT010006694">
    <property type="protein sequence ID" value="CAI4018424.1"/>
    <property type="molecule type" value="Genomic_DNA"/>
</dbReference>
<dbReference type="GO" id="GO:0043409">
    <property type="term" value="P:negative regulation of MAPK cascade"/>
    <property type="evidence" value="ECO:0007669"/>
    <property type="project" value="TreeGrafter"/>
</dbReference>
<dbReference type="InterPro" id="IPR029021">
    <property type="entry name" value="Prot-tyrosine_phosphatase-like"/>
</dbReference>
<dbReference type="PANTHER" id="PTHR10159:SF519">
    <property type="entry name" value="DUAL SPECIFICITY PROTEIN PHOSPHATASE MPK3"/>
    <property type="match status" value="1"/>
</dbReference>
<reference evidence="2" key="1">
    <citation type="submission" date="2022-10" db="EMBL/GenBank/DDBJ databases">
        <authorList>
            <person name="Chen Y."/>
            <person name="Dougan E. K."/>
            <person name="Chan C."/>
            <person name="Rhodes N."/>
            <person name="Thang M."/>
        </authorList>
    </citation>
    <scope>NUCLEOTIDE SEQUENCE</scope>
</reference>
<dbReference type="OrthoDB" id="2017893at2759"/>
<evidence type="ECO:0000313" key="3">
    <source>
        <dbReference type="EMBL" id="CAL1171799.1"/>
    </source>
</evidence>
<evidence type="ECO:0000256" key="1">
    <source>
        <dbReference type="ARBA" id="ARBA00022912"/>
    </source>
</evidence>
<evidence type="ECO:0000313" key="4">
    <source>
        <dbReference type="EMBL" id="CAL4805736.1"/>
    </source>
</evidence>
<proteinExistence type="predicted"/>
<dbReference type="Proteomes" id="UP001152797">
    <property type="component" value="Unassembled WGS sequence"/>
</dbReference>
<reference evidence="3" key="2">
    <citation type="submission" date="2024-04" db="EMBL/GenBank/DDBJ databases">
        <authorList>
            <person name="Chen Y."/>
            <person name="Shah S."/>
            <person name="Dougan E. K."/>
            <person name="Thang M."/>
            <person name="Chan C."/>
        </authorList>
    </citation>
    <scope>NUCLEOTIDE SEQUENCE [LARGE SCALE GENOMIC DNA]</scope>
</reference>
<dbReference type="AlphaFoldDB" id="A0A9P1GNZ3"/>